<comment type="caution">
    <text evidence="2">The sequence shown here is derived from an EMBL/GenBank/DDBJ whole genome shotgun (WGS) entry which is preliminary data.</text>
</comment>
<dbReference type="OrthoDB" id="5430178at2759"/>
<protein>
    <submittedName>
        <fullName evidence="2">Uncharacterized protein</fullName>
    </submittedName>
</protein>
<dbReference type="AlphaFoldDB" id="A0A5M8PUF7"/>
<proteinExistence type="predicted"/>
<accession>A0A5M8PUF7</accession>
<evidence type="ECO:0000313" key="3">
    <source>
        <dbReference type="Proteomes" id="UP000324767"/>
    </source>
</evidence>
<feature type="compositionally biased region" description="Polar residues" evidence="1">
    <location>
        <begin position="62"/>
        <end position="73"/>
    </location>
</feature>
<reference evidence="2 3" key="1">
    <citation type="submission" date="2019-09" db="EMBL/GenBank/DDBJ databases">
        <title>The hologenome of the rock-dwelling lichen Lasallia pustulata.</title>
        <authorList>
            <person name="Greshake Tzovaras B."/>
            <person name="Segers F."/>
            <person name="Bicker A."/>
            <person name="Dal Grande F."/>
            <person name="Otte J."/>
            <person name="Hankeln T."/>
            <person name="Schmitt I."/>
            <person name="Ebersberger I."/>
        </authorList>
    </citation>
    <scope>NUCLEOTIDE SEQUENCE [LARGE SCALE GENOMIC DNA]</scope>
    <source>
        <strain evidence="2">A1-1</strain>
    </source>
</reference>
<gene>
    <name evidence="2" type="ORF">FRX48_04458</name>
</gene>
<feature type="compositionally biased region" description="Basic and acidic residues" evidence="1">
    <location>
        <begin position="86"/>
        <end position="107"/>
    </location>
</feature>
<feature type="compositionally biased region" description="Basic and acidic residues" evidence="1">
    <location>
        <begin position="42"/>
        <end position="51"/>
    </location>
</feature>
<feature type="region of interest" description="Disordered" evidence="1">
    <location>
        <begin position="24"/>
        <end position="107"/>
    </location>
</feature>
<dbReference type="Proteomes" id="UP000324767">
    <property type="component" value="Unassembled WGS sequence"/>
</dbReference>
<evidence type="ECO:0000256" key="1">
    <source>
        <dbReference type="SAM" id="MobiDB-lite"/>
    </source>
</evidence>
<name>A0A5M8PUF7_9LECA</name>
<sequence>MASVLLAAGAGIYYKVKSTKAKHAAQRSAHNSTRFSALEQETAERELERTRRLSSVEPQPPTSASTQLASNNPFRDAPTRYSNADDPFRSSEDLAAEGERRGVAGGG</sequence>
<organism evidence="2 3">
    <name type="scientific">Lasallia pustulata</name>
    <dbReference type="NCBI Taxonomy" id="136370"/>
    <lineage>
        <taxon>Eukaryota</taxon>
        <taxon>Fungi</taxon>
        <taxon>Dikarya</taxon>
        <taxon>Ascomycota</taxon>
        <taxon>Pezizomycotina</taxon>
        <taxon>Lecanoromycetes</taxon>
        <taxon>OSLEUM clade</taxon>
        <taxon>Umbilicariomycetidae</taxon>
        <taxon>Umbilicariales</taxon>
        <taxon>Umbilicariaceae</taxon>
        <taxon>Lasallia</taxon>
    </lineage>
</organism>
<dbReference type="EMBL" id="VXIT01000006">
    <property type="protein sequence ID" value="KAA6412306.1"/>
    <property type="molecule type" value="Genomic_DNA"/>
</dbReference>
<evidence type="ECO:0000313" key="2">
    <source>
        <dbReference type="EMBL" id="KAA6412306.1"/>
    </source>
</evidence>